<evidence type="ECO:0000313" key="1">
    <source>
        <dbReference type="EMBL" id="ERJ21284.1"/>
    </source>
</evidence>
<organism evidence="1 2">
    <name type="scientific">Campylobacter concisus UNSW3</name>
    <dbReference type="NCBI Taxonomy" id="1242966"/>
    <lineage>
        <taxon>Bacteria</taxon>
        <taxon>Pseudomonadati</taxon>
        <taxon>Campylobacterota</taxon>
        <taxon>Epsilonproteobacteria</taxon>
        <taxon>Campylobacterales</taxon>
        <taxon>Campylobacteraceae</taxon>
        <taxon>Campylobacter</taxon>
    </lineage>
</organism>
<name>U2FZQ4_9BACT</name>
<dbReference type="EMBL" id="ANNE01000022">
    <property type="protein sequence ID" value="ERJ21284.1"/>
    <property type="molecule type" value="Genomic_DNA"/>
</dbReference>
<gene>
    <name evidence="1" type="ORF">UNSW3_1463</name>
</gene>
<sequence>MNVFLFSKFKLIKFSKFIARLQNDLNLLSTNFILTLFAKATLACYPF</sequence>
<dbReference type="Proteomes" id="UP000016636">
    <property type="component" value="Unassembled WGS sequence"/>
</dbReference>
<proteinExistence type="predicted"/>
<dbReference type="AlphaFoldDB" id="U2FZQ4"/>
<comment type="caution">
    <text evidence="1">The sequence shown here is derived from an EMBL/GenBank/DDBJ whole genome shotgun (WGS) entry which is preliminary data.</text>
</comment>
<protein>
    <submittedName>
        <fullName evidence="1">Uncharacterized protein</fullName>
    </submittedName>
</protein>
<dbReference type="PATRIC" id="fig|1242966.3.peg.1755"/>
<evidence type="ECO:0000313" key="2">
    <source>
        <dbReference type="Proteomes" id="UP000016636"/>
    </source>
</evidence>
<reference evidence="1 2" key="1">
    <citation type="journal article" date="2013" name="BMC Genomics">
        <title>Comparative genomics of Campylobacter concisus isolates reveals genetic diversity and provides insights into disease association.</title>
        <authorList>
            <person name="Deshpande N.P."/>
            <person name="Kaakoush N.O."/>
            <person name="Wilkins M.R."/>
            <person name="Mitchell H.M."/>
        </authorList>
    </citation>
    <scope>NUCLEOTIDE SEQUENCE [LARGE SCALE GENOMIC DNA]</scope>
    <source>
        <strain evidence="1 2">UNSW3</strain>
    </source>
</reference>
<accession>U2FZQ4</accession>